<proteinExistence type="predicted"/>
<keyword evidence="2" id="KW-1185">Reference proteome</keyword>
<evidence type="ECO:0008006" key="3">
    <source>
        <dbReference type="Google" id="ProtNLM"/>
    </source>
</evidence>
<comment type="caution">
    <text evidence="1">The sequence shown here is derived from an EMBL/GenBank/DDBJ whole genome shotgun (WGS) entry which is preliminary data.</text>
</comment>
<sequence length="126" mass="13154">MVVLAFALPTAAGLSRTTVSDDSLSGTVERGSVVFARQRPVADLKVGDIITFGASSPYDDRRLARQIAAIDEAGVIWVSEGEDLVAVPSDAPMQARAVVDIPYAGYAYDAVADGARSAWHSVSSLG</sequence>
<protein>
    <recommendedName>
        <fullName evidence="3">Signal peptidase I</fullName>
    </recommendedName>
</protein>
<name>A0A2R7YSS6_9ACTN</name>
<gene>
    <name evidence="1" type="ORF">C7S10_18975</name>
</gene>
<accession>A0A2R7YSS6</accession>
<reference evidence="1 2" key="1">
    <citation type="submission" date="2018-03" db="EMBL/GenBank/DDBJ databases">
        <authorList>
            <person name="Keele B.F."/>
        </authorList>
    </citation>
    <scope>NUCLEOTIDE SEQUENCE [LARGE SCALE GENOMIC DNA]</scope>
    <source>
        <strain evidence="1 2">IB-3</strain>
    </source>
</reference>
<dbReference type="Proteomes" id="UP000244867">
    <property type="component" value="Unassembled WGS sequence"/>
</dbReference>
<evidence type="ECO:0000313" key="2">
    <source>
        <dbReference type="Proteomes" id="UP000244867"/>
    </source>
</evidence>
<dbReference type="EMBL" id="PYXZ01000010">
    <property type="protein sequence ID" value="PUA79457.1"/>
    <property type="molecule type" value="Genomic_DNA"/>
</dbReference>
<dbReference type="AlphaFoldDB" id="A0A2R7YSS6"/>
<organism evidence="1 2">
    <name type="scientific">Nocardioides currus</name>
    <dbReference type="NCBI Taxonomy" id="2133958"/>
    <lineage>
        <taxon>Bacteria</taxon>
        <taxon>Bacillati</taxon>
        <taxon>Actinomycetota</taxon>
        <taxon>Actinomycetes</taxon>
        <taxon>Propionibacteriales</taxon>
        <taxon>Nocardioidaceae</taxon>
        <taxon>Nocardioides</taxon>
    </lineage>
</organism>
<evidence type="ECO:0000313" key="1">
    <source>
        <dbReference type="EMBL" id="PUA79457.1"/>
    </source>
</evidence>